<dbReference type="Proteomes" id="UP000593836">
    <property type="component" value="Chromosome"/>
</dbReference>
<dbReference type="KEGG" id="smas:HUE87_03735"/>
<organism evidence="1 2">
    <name type="scientific">Candidatus Sulfurimonas marisnigri</name>
    <dbReference type="NCBI Taxonomy" id="2740405"/>
    <lineage>
        <taxon>Bacteria</taxon>
        <taxon>Pseudomonadati</taxon>
        <taxon>Campylobacterota</taxon>
        <taxon>Epsilonproteobacteria</taxon>
        <taxon>Campylobacterales</taxon>
        <taxon>Sulfurimonadaceae</taxon>
        <taxon>Sulfurimonas</taxon>
    </lineage>
</organism>
<evidence type="ECO:0000313" key="1">
    <source>
        <dbReference type="EMBL" id="QOY55360.1"/>
    </source>
</evidence>
<gene>
    <name evidence="1" type="ORF">HUE87_03735</name>
</gene>
<accession>A0A7S7M1L7</accession>
<dbReference type="EMBL" id="CP054493">
    <property type="protein sequence ID" value="QOY55360.1"/>
    <property type="molecule type" value="Genomic_DNA"/>
</dbReference>
<protein>
    <submittedName>
        <fullName evidence="1">Uncharacterized protein</fullName>
    </submittedName>
</protein>
<proteinExistence type="predicted"/>
<dbReference type="AlphaFoldDB" id="A0A7S7M1L7"/>
<keyword evidence="2" id="KW-1185">Reference proteome</keyword>
<name>A0A7S7M1L7_9BACT</name>
<sequence length="100" mass="11474">MDIELKEKLEKIVELVSNVMVDCEINIEYCMPGIAMTSQSCNTSEDPYILVEYVVSEYTKPTRKIHLTRGYLKDEADVIANLITFSIEQFKMEIDSVEMG</sequence>
<dbReference type="RefSeq" id="WP_194367400.1">
    <property type="nucleotide sequence ID" value="NZ_CP054493.1"/>
</dbReference>
<reference evidence="1 2" key="1">
    <citation type="submission" date="2020-05" db="EMBL/GenBank/DDBJ databases">
        <title>Sulfurimonas marisnigri, sp. nov., and Sulfurimonas baltica, sp. nov., manganese oxide reducing chemolithoautotrophs of the class Epsilonproteobacteria isolated from the pelagic redoxclines of the Black and Baltic Seas and emended description of the genus Sulfurimonas.</title>
        <authorList>
            <person name="Henkel J.V."/>
            <person name="Laudan C."/>
            <person name="Werner J."/>
            <person name="Neu T."/>
            <person name="Plewe S."/>
            <person name="Sproer C."/>
            <person name="Bunk B."/>
            <person name="Schulz-Vogt H.N."/>
        </authorList>
    </citation>
    <scope>NUCLEOTIDE SEQUENCE [LARGE SCALE GENOMIC DNA]</scope>
    <source>
        <strain evidence="1 2">SoZ1</strain>
    </source>
</reference>
<evidence type="ECO:0000313" key="2">
    <source>
        <dbReference type="Proteomes" id="UP000593836"/>
    </source>
</evidence>